<sequence>MIQKGDSLSCVILGKADSYKKGSVASVLFREHKNRARQFSFGRVKKVDVNSITLGFDHPDFKDDYITIPLQMVLFVLKVECAQAPSKPVK</sequence>
<reference evidence="1 2" key="1">
    <citation type="submission" date="2016-10" db="EMBL/GenBank/DDBJ databases">
        <authorList>
            <person name="de Groot N.N."/>
        </authorList>
    </citation>
    <scope>NUCLEOTIDE SEQUENCE [LARGE SCALE GENOMIC DNA]</scope>
    <source>
        <strain evidence="1 2">DSM 26130</strain>
    </source>
</reference>
<accession>A0A1I2F6L0</accession>
<protein>
    <submittedName>
        <fullName evidence="1">Uncharacterized protein</fullName>
    </submittedName>
</protein>
<dbReference type="Proteomes" id="UP000198598">
    <property type="component" value="Unassembled WGS sequence"/>
</dbReference>
<dbReference type="EMBL" id="FOLQ01000024">
    <property type="protein sequence ID" value="SFF00477.1"/>
    <property type="molecule type" value="Genomic_DNA"/>
</dbReference>
<evidence type="ECO:0000313" key="1">
    <source>
        <dbReference type="EMBL" id="SFF00477.1"/>
    </source>
</evidence>
<keyword evidence="2" id="KW-1185">Reference proteome</keyword>
<proteinExistence type="predicted"/>
<gene>
    <name evidence="1" type="ORF">SAMN05216167_12470</name>
</gene>
<organism evidence="1 2">
    <name type="scientific">Spirosoma endophyticum</name>
    <dbReference type="NCBI Taxonomy" id="662367"/>
    <lineage>
        <taxon>Bacteria</taxon>
        <taxon>Pseudomonadati</taxon>
        <taxon>Bacteroidota</taxon>
        <taxon>Cytophagia</taxon>
        <taxon>Cytophagales</taxon>
        <taxon>Cytophagaceae</taxon>
        <taxon>Spirosoma</taxon>
    </lineage>
</organism>
<evidence type="ECO:0000313" key="2">
    <source>
        <dbReference type="Proteomes" id="UP000198598"/>
    </source>
</evidence>
<dbReference type="AlphaFoldDB" id="A0A1I2F6L0"/>
<name>A0A1I2F6L0_9BACT</name>